<dbReference type="InterPro" id="IPR045247">
    <property type="entry name" value="Oye-like"/>
</dbReference>
<comment type="cofactor">
    <cofactor evidence="1">
        <name>FMN</name>
        <dbReference type="ChEBI" id="CHEBI:58210"/>
    </cofactor>
</comment>
<dbReference type="Gene3D" id="3.20.20.70">
    <property type="entry name" value="Aldolase class I"/>
    <property type="match status" value="1"/>
</dbReference>
<evidence type="ECO:0000313" key="6">
    <source>
        <dbReference type="Proteomes" id="UP000198406"/>
    </source>
</evidence>
<accession>A0A1Z5JPD3</accession>
<dbReference type="AlphaFoldDB" id="A0A1Z5JPD3"/>
<protein>
    <submittedName>
        <fullName evidence="5">N-ethylmaleimide reductase</fullName>
    </submittedName>
</protein>
<dbReference type="Proteomes" id="UP000198406">
    <property type="component" value="Unassembled WGS sequence"/>
</dbReference>
<keyword evidence="3" id="KW-0560">Oxidoreductase</keyword>
<dbReference type="GO" id="GO:0016628">
    <property type="term" value="F:oxidoreductase activity, acting on the CH-CH group of donors, NAD or NADP as acceptor"/>
    <property type="evidence" value="ECO:0007669"/>
    <property type="project" value="UniProtKB-ARBA"/>
</dbReference>
<dbReference type="PANTHER" id="PTHR22893">
    <property type="entry name" value="NADH OXIDOREDUCTASE-RELATED"/>
    <property type="match status" value="1"/>
</dbReference>
<evidence type="ECO:0000256" key="2">
    <source>
        <dbReference type="ARBA" id="ARBA00005979"/>
    </source>
</evidence>
<proteinExistence type="inferred from homology"/>
<evidence type="ECO:0000256" key="3">
    <source>
        <dbReference type="ARBA" id="ARBA00023002"/>
    </source>
</evidence>
<name>A0A1Z5JPD3_FISSO</name>
<gene>
    <name evidence="5" type="ORF">FisN_3Hh089</name>
</gene>
<dbReference type="FunFam" id="3.20.20.70:FF:000059">
    <property type="entry name" value="N-ethylmaleimide reductase, FMN-linked"/>
    <property type="match status" value="1"/>
</dbReference>
<evidence type="ECO:0000313" key="5">
    <source>
        <dbReference type="EMBL" id="GAX15618.1"/>
    </source>
</evidence>
<evidence type="ECO:0000256" key="1">
    <source>
        <dbReference type="ARBA" id="ARBA00001917"/>
    </source>
</evidence>
<dbReference type="OrthoDB" id="90288at2759"/>
<dbReference type="CDD" id="cd02933">
    <property type="entry name" value="OYE_like_FMN"/>
    <property type="match status" value="1"/>
</dbReference>
<keyword evidence="6" id="KW-1185">Reference proteome</keyword>
<dbReference type="PANTHER" id="PTHR22893:SF91">
    <property type="entry name" value="NADPH DEHYDROGENASE 2-RELATED"/>
    <property type="match status" value="1"/>
</dbReference>
<organism evidence="5 6">
    <name type="scientific">Fistulifera solaris</name>
    <name type="common">Oleaginous diatom</name>
    <dbReference type="NCBI Taxonomy" id="1519565"/>
    <lineage>
        <taxon>Eukaryota</taxon>
        <taxon>Sar</taxon>
        <taxon>Stramenopiles</taxon>
        <taxon>Ochrophyta</taxon>
        <taxon>Bacillariophyta</taxon>
        <taxon>Bacillariophyceae</taxon>
        <taxon>Bacillariophycidae</taxon>
        <taxon>Naviculales</taxon>
        <taxon>Naviculaceae</taxon>
        <taxon>Fistulifera</taxon>
    </lineage>
</organism>
<dbReference type="EMBL" id="BDSP01000095">
    <property type="protein sequence ID" value="GAX15618.1"/>
    <property type="molecule type" value="Genomic_DNA"/>
</dbReference>
<dbReference type="GO" id="GO:0010181">
    <property type="term" value="F:FMN binding"/>
    <property type="evidence" value="ECO:0007669"/>
    <property type="project" value="InterPro"/>
</dbReference>
<comment type="similarity">
    <text evidence="2">Belongs to the NADH:flavin oxidoreductase/NADH oxidase family.</text>
</comment>
<dbReference type="GO" id="GO:0005829">
    <property type="term" value="C:cytosol"/>
    <property type="evidence" value="ECO:0007669"/>
    <property type="project" value="UniProtKB-ARBA"/>
</dbReference>
<reference evidence="5 6" key="1">
    <citation type="journal article" date="2015" name="Plant Cell">
        <title>Oil accumulation by the oleaginous diatom Fistulifera solaris as revealed by the genome and transcriptome.</title>
        <authorList>
            <person name="Tanaka T."/>
            <person name="Maeda Y."/>
            <person name="Veluchamy A."/>
            <person name="Tanaka M."/>
            <person name="Abida H."/>
            <person name="Marechal E."/>
            <person name="Bowler C."/>
            <person name="Muto M."/>
            <person name="Sunaga Y."/>
            <person name="Tanaka M."/>
            <person name="Yoshino T."/>
            <person name="Taniguchi T."/>
            <person name="Fukuda Y."/>
            <person name="Nemoto M."/>
            <person name="Matsumoto M."/>
            <person name="Wong P.S."/>
            <person name="Aburatani S."/>
            <person name="Fujibuchi W."/>
        </authorList>
    </citation>
    <scope>NUCLEOTIDE SEQUENCE [LARGE SCALE GENOMIC DNA]</scope>
    <source>
        <strain evidence="5 6">JPCC DA0580</strain>
    </source>
</reference>
<dbReference type="SUPFAM" id="SSF51395">
    <property type="entry name" value="FMN-linked oxidoreductases"/>
    <property type="match status" value="1"/>
</dbReference>
<dbReference type="InParanoid" id="A0A1Z5JPD3"/>
<sequence>MQLLSKFTIGDLELKNRVVLAPLTRGRCTPTENPFDVVCTTPNDLMVEYYTQRASGGLLITEATAISEAGCGWRNAPHIRFPENVEGWKKVVDAVHAKEGIIFMQFWHMGRQSHSSHHPSTNKTFAPSPIAMSGVKVRTINGEDAEAEVPSELTVDEIKATIADYVNAAKLAKEAGFDGIEIHAANGYLIDTFLQSSTNKRTDNYGGSLDNRIRILKEIFEAIVESGAYPANRIGFRFSPNGVFGDMGSEDNDVAFPYFAKVMNEYKPAYLHVMDGLGFGFHNKCKVVTVADFRKVFDGPIMCNVGLNKDTAEGMVRSGAADLCAFGRLYISNPDLVERFTHNWPLEPEAAYETWYAPTGAKGYTDFSVYDGPHKAVEAESQ</sequence>
<dbReference type="InterPro" id="IPR001155">
    <property type="entry name" value="OxRdtase_FMN_N"/>
</dbReference>
<comment type="caution">
    <text evidence="5">The sequence shown here is derived from an EMBL/GenBank/DDBJ whole genome shotgun (WGS) entry which is preliminary data.</text>
</comment>
<dbReference type="InterPro" id="IPR013785">
    <property type="entry name" value="Aldolase_TIM"/>
</dbReference>
<evidence type="ECO:0000259" key="4">
    <source>
        <dbReference type="Pfam" id="PF00724"/>
    </source>
</evidence>
<feature type="domain" description="NADH:flavin oxidoreductase/NADH oxidase N-terminal" evidence="4">
    <location>
        <begin position="7"/>
        <end position="346"/>
    </location>
</feature>
<dbReference type="Pfam" id="PF00724">
    <property type="entry name" value="Oxidored_FMN"/>
    <property type="match status" value="1"/>
</dbReference>